<keyword evidence="2" id="KW-1185">Reference proteome</keyword>
<sequence>MLILMDDLVVVQEGCYMLEQDTFKYSGVELLWTSSSFYVYGM</sequence>
<comment type="caution">
    <text evidence="1">The sequence shown here is derived from an EMBL/GenBank/DDBJ whole genome shotgun (WGS) entry which is preliminary data.</text>
</comment>
<reference evidence="1 2" key="1">
    <citation type="submission" date="2016-04" db="EMBL/GenBank/DDBJ databases">
        <title>The genome of Intoshia linei affirms orthonectids as highly simplified spiralians.</title>
        <authorList>
            <person name="Mikhailov K.V."/>
            <person name="Slusarev G.S."/>
            <person name="Nikitin M.A."/>
            <person name="Logacheva M.D."/>
            <person name="Penin A."/>
            <person name="Aleoshin V."/>
            <person name="Panchin Y.V."/>
        </authorList>
    </citation>
    <scope>NUCLEOTIDE SEQUENCE [LARGE SCALE GENOMIC DNA]</scope>
    <source>
        <strain evidence="1">Intl2013</strain>
        <tissue evidence="1">Whole animal</tissue>
    </source>
</reference>
<organism evidence="1 2">
    <name type="scientific">Intoshia linei</name>
    <dbReference type="NCBI Taxonomy" id="1819745"/>
    <lineage>
        <taxon>Eukaryota</taxon>
        <taxon>Metazoa</taxon>
        <taxon>Spiralia</taxon>
        <taxon>Lophotrochozoa</taxon>
        <taxon>Mesozoa</taxon>
        <taxon>Orthonectida</taxon>
        <taxon>Rhopaluridae</taxon>
        <taxon>Intoshia</taxon>
    </lineage>
</organism>
<dbReference type="AlphaFoldDB" id="A0A177AND8"/>
<dbReference type="EMBL" id="LWCA01003131">
    <property type="protein sequence ID" value="OAF63579.1"/>
    <property type="molecule type" value="Genomic_DNA"/>
</dbReference>
<gene>
    <name evidence="1" type="ORF">A3Q56_08713</name>
</gene>
<name>A0A177AND8_9BILA</name>
<evidence type="ECO:0000313" key="2">
    <source>
        <dbReference type="Proteomes" id="UP000078046"/>
    </source>
</evidence>
<dbReference type="Proteomes" id="UP000078046">
    <property type="component" value="Unassembled WGS sequence"/>
</dbReference>
<accession>A0A177AND8</accession>
<evidence type="ECO:0000313" key="1">
    <source>
        <dbReference type="EMBL" id="OAF63579.1"/>
    </source>
</evidence>
<proteinExistence type="predicted"/>
<protein>
    <submittedName>
        <fullName evidence="1">Uncharacterized protein</fullName>
    </submittedName>
</protein>